<keyword evidence="1" id="KW-0106">Calcium</keyword>
<dbReference type="EMBL" id="KQ419743">
    <property type="protein sequence ID" value="KOF82496.1"/>
    <property type="molecule type" value="Genomic_DNA"/>
</dbReference>
<sequence length="121" mass="13231">MKTYQSRNLCILSCVSLILVICCGVDASKSLTKRLGNGFKNNILDRMAHGFGKRTIEDTYDLAPSIAETGTRNWMTLKDLADLMTYDSDLAYRAALKLDTNGDGVISMDEFVGGLRGRGTA</sequence>
<dbReference type="AlphaFoldDB" id="A0A0L8GZL3"/>
<evidence type="ECO:0000256" key="1">
    <source>
        <dbReference type="ARBA" id="ARBA00022837"/>
    </source>
</evidence>
<name>A0A0L8GZL3_OCTBM</name>
<proteinExistence type="predicted"/>
<feature type="chain" id="PRO_5005583339" description="EF-hand domain-containing protein" evidence="2">
    <location>
        <begin position="28"/>
        <end position="121"/>
    </location>
</feature>
<evidence type="ECO:0000256" key="2">
    <source>
        <dbReference type="SAM" id="SignalP"/>
    </source>
</evidence>
<dbReference type="InterPro" id="IPR011992">
    <property type="entry name" value="EF-hand-dom_pair"/>
</dbReference>
<reference evidence="4" key="1">
    <citation type="submission" date="2015-07" db="EMBL/GenBank/DDBJ databases">
        <title>MeaNS - Measles Nucleotide Surveillance Program.</title>
        <authorList>
            <person name="Tran T."/>
            <person name="Druce J."/>
        </authorList>
    </citation>
    <scope>NUCLEOTIDE SEQUENCE</scope>
    <source>
        <strain evidence="4">UCB-OBI-ISO-001</strain>
        <tissue evidence="4">Gonad</tissue>
    </source>
</reference>
<dbReference type="PROSITE" id="PS50222">
    <property type="entry name" value="EF_HAND_2"/>
    <property type="match status" value="1"/>
</dbReference>
<dbReference type="OrthoDB" id="6101901at2759"/>
<keyword evidence="2" id="KW-0732">Signal</keyword>
<dbReference type="InterPro" id="IPR002048">
    <property type="entry name" value="EF_hand_dom"/>
</dbReference>
<dbReference type="SUPFAM" id="SSF47473">
    <property type="entry name" value="EF-hand"/>
    <property type="match status" value="1"/>
</dbReference>
<feature type="domain" description="EF-hand" evidence="3">
    <location>
        <begin position="86"/>
        <end position="121"/>
    </location>
</feature>
<organism evidence="4">
    <name type="scientific">Octopus bimaculoides</name>
    <name type="common">California two-spotted octopus</name>
    <dbReference type="NCBI Taxonomy" id="37653"/>
    <lineage>
        <taxon>Eukaryota</taxon>
        <taxon>Metazoa</taxon>
        <taxon>Spiralia</taxon>
        <taxon>Lophotrochozoa</taxon>
        <taxon>Mollusca</taxon>
        <taxon>Cephalopoda</taxon>
        <taxon>Coleoidea</taxon>
        <taxon>Octopodiformes</taxon>
        <taxon>Octopoda</taxon>
        <taxon>Incirrata</taxon>
        <taxon>Octopodidae</taxon>
        <taxon>Octopus</taxon>
    </lineage>
</organism>
<evidence type="ECO:0000313" key="4">
    <source>
        <dbReference type="EMBL" id="KOF82496.1"/>
    </source>
</evidence>
<evidence type="ECO:0000259" key="3">
    <source>
        <dbReference type="PROSITE" id="PS50222"/>
    </source>
</evidence>
<feature type="signal peptide" evidence="2">
    <location>
        <begin position="1"/>
        <end position="27"/>
    </location>
</feature>
<protein>
    <recommendedName>
        <fullName evidence="3">EF-hand domain-containing protein</fullName>
    </recommendedName>
</protein>
<dbReference type="InterPro" id="IPR018247">
    <property type="entry name" value="EF_Hand_1_Ca_BS"/>
</dbReference>
<accession>A0A0L8GZL3</accession>
<dbReference type="GO" id="GO:0005509">
    <property type="term" value="F:calcium ion binding"/>
    <property type="evidence" value="ECO:0007669"/>
    <property type="project" value="InterPro"/>
</dbReference>
<gene>
    <name evidence="4" type="ORF">OCBIM_22025246mg</name>
</gene>
<dbReference type="PROSITE" id="PS00018">
    <property type="entry name" value="EF_HAND_1"/>
    <property type="match status" value="1"/>
</dbReference>